<protein>
    <submittedName>
        <fullName evidence="2">Transcriptional regulator, ArsR family</fullName>
    </submittedName>
</protein>
<keyword evidence="3" id="KW-1185">Reference proteome</keyword>
<dbReference type="STRING" id="658167.SAMN04488135_10178"/>
<dbReference type="SUPFAM" id="SSF46785">
    <property type="entry name" value="Winged helix' DNA-binding domain"/>
    <property type="match status" value="1"/>
</dbReference>
<dbReference type="GO" id="GO:0046686">
    <property type="term" value="P:response to cadmium ion"/>
    <property type="evidence" value="ECO:0007669"/>
    <property type="project" value="TreeGrafter"/>
</dbReference>
<dbReference type="GO" id="GO:0003700">
    <property type="term" value="F:DNA-binding transcription factor activity"/>
    <property type="evidence" value="ECO:0007669"/>
    <property type="project" value="InterPro"/>
</dbReference>
<dbReference type="PANTHER" id="PTHR39168">
    <property type="entry name" value="TRANSCRIPTIONAL REGULATOR-RELATED"/>
    <property type="match status" value="1"/>
</dbReference>
<dbReference type="InterPro" id="IPR036388">
    <property type="entry name" value="WH-like_DNA-bd_sf"/>
</dbReference>
<reference evidence="2 3" key="1">
    <citation type="submission" date="2016-11" db="EMBL/GenBank/DDBJ databases">
        <authorList>
            <person name="Jaros S."/>
            <person name="Januszkiewicz K."/>
            <person name="Wedrychowicz H."/>
        </authorList>
    </citation>
    <scope>NUCLEOTIDE SEQUENCE [LARGE SCALE GENOMIC DNA]</scope>
    <source>
        <strain evidence="2 3">CGMCC 1.10190</strain>
    </source>
</reference>
<evidence type="ECO:0000313" key="3">
    <source>
        <dbReference type="Proteomes" id="UP000184226"/>
    </source>
</evidence>
<feature type="domain" description="HTH arsR-type" evidence="1">
    <location>
        <begin position="1"/>
        <end position="94"/>
    </location>
</feature>
<dbReference type="GO" id="GO:0010288">
    <property type="term" value="P:response to lead ion"/>
    <property type="evidence" value="ECO:0007669"/>
    <property type="project" value="TreeGrafter"/>
</dbReference>
<dbReference type="InterPro" id="IPR036390">
    <property type="entry name" value="WH_DNA-bd_sf"/>
</dbReference>
<dbReference type="AlphaFoldDB" id="A0A1M5LY07"/>
<dbReference type="OrthoDB" id="9797716at2"/>
<dbReference type="GO" id="GO:0003677">
    <property type="term" value="F:DNA binding"/>
    <property type="evidence" value="ECO:0007669"/>
    <property type="project" value="TreeGrafter"/>
</dbReference>
<gene>
    <name evidence="2" type="ORF">SAMN04488135_10178</name>
</gene>
<organism evidence="2 3">
    <name type="scientific">Pollutimonas bauzanensis</name>
    <dbReference type="NCBI Taxonomy" id="658167"/>
    <lineage>
        <taxon>Bacteria</taxon>
        <taxon>Pseudomonadati</taxon>
        <taxon>Pseudomonadota</taxon>
        <taxon>Betaproteobacteria</taxon>
        <taxon>Burkholderiales</taxon>
        <taxon>Alcaligenaceae</taxon>
        <taxon>Pollutimonas</taxon>
    </lineage>
</organism>
<dbReference type="Pfam" id="PF12802">
    <property type="entry name" value="MarR_2"/>
    <property type="match status" value="1"/>
</dbReference>
<proteinExistence type="predicted"/>
<dbReference type="PANTHER" id="PTHR39168:SF1">
    <property type="entry name" value="TRANSCRIPTIONAL REGULATORY PROTEIN"/>
    <property type="match status" value="1"/>
</dbReference>
<dbReference type="EMBL" id="FQXE01000001">
    <property type="protein sequence ID" value="SHG69982.1"/>
    <property type="molecule type" value="Genomic_DNA"/>
</dbReference>
<dbReference type="GO" id="GO:0097063">
    <property type="term" value="F:cadmium ion sensor activity"/>
    <property type="evidence" value="ECO:0007669"/>
    <property type="project" value="TreeGrafter"/>
</dbReference>
<dbReference type="GO" id="GO:0032791">
    <property type="term" value="F:lead ion binding"/>
    <property type="evidence" value="ECO:0007669"/>
    <property type="project" value="TreeGrafter"/>
</dbReference>
<dbReference type="SMART" id="SM00418">
    <property type="entry name" value="HTH_ARSR"/>
    <property type="match status" value="1"/>
</dbReference>
<dbReference type="Gene3D" id="1.10.10.10">
    <property type="entry name" value="Winged helix-like DNA-binding domain superfamily/Winged helix DNA-binding domain"/>
    <property type="match status" value="1"/>
</dbReference>
<dbReference type="RefSeq" id="WP_073100915.1">
    <property type="nucleotide sequence ID" value="NZ_FQXE01000001.1"/>
</dbReference>
<accession>A0A1M5LY07</accession>
<dbReference type="InterPro" id="IPR000835">
    <property type="entry name" value="HTH_MarR-typ"/>
</dbReference>
<dbReference type="Proteomes" id="UP000184226">
    <property type="component" value="Unassembled WGS sequence"/>
</dbReference>
<evidence type="ECO:0000313" key="2">
    <source>
        <dbReference type="EMBL" id="SHG69982.1"/>
    </source>
</evidence>
<dbReference type="InterPro" id="IPR001845">
    <property type="entry name" value="HTH_ArsR_DNA-bd_dom"/>
</dbReference>
<dbReference type="PROSITE" id="PS50987">
    <property type="entry name" value="HTH_ARSR_2"/>
    <property type="match status" value="1"/>
</dbReference>
<sequence>MVSISSISQTAALIGDLARASMLAALMDGRALTATELAHIAGIAPQTASGHLNRMADAGLVARERQGRHRYHRLASPAVARMIESIMSVAADLDTASVSSRPPVPVTGPRDKALRYARSCYDHLAGQLAVEMTDSLIEFGRIELSSDGGALTEEGHRFLRSLGVDLDAARHRASSRGTRRVFCRPCLDWSERRLHIGGALGAAMYQCYLDNGWIRRAAGSRAVTVTPHGQQAIRDAFALTRPVFPSDLK</sequence>
<dbReference type="InterPro" id="IPR052543">
    <property type="entry name" value="HTH_Metal-responsive_Reg"/>
</dbReference>
<dbReference type="InterPro" id="IPR011991">
    <property type="entry name" value="ArsR-like_HTH"/>
</dbReference>
<evidence type="ECO:0000259" key="1">
    <source>
        <dbReference type="PROSITE" id="PS50987"/>
    </source>
</evidence>
<dbReference type="CDD" id="cd00090">
    <property type="entry name" value="HTH_ARSR"/>
    <property type="match status" value="1"/>
</dbReference>
<name>A0A1M5LY07_9BURK</name>